<dbReference type="AlphaFoldDB" id="A0A931GY98"/>
<sequence length="120" mass="13868">MPFENFGANRRPKYNVPVNIEEKEDSYELTIYATGFDKDNIRLSVTEDVLYITGTKQQDESYKPNFVKQEFPVRTFERIISLNGQVDTTNIKARQENNVLIVTLPKNPEAQKPAQEINVD</sequence>
<feature type="domain" description="SHSP" evidence="3">
    <location>
        <begin position="9"/>
        <end position="120"/>
    </location>
</feature>
<accession>A0A931GY98</accession>
<evidence type="ECO:0000259" key="3">
    <source>
        <dbReference type="PROSITE" id="PS01031"/>
    </source>
</evidence>
<evidence type="ECO:0000313" key="5">
    <source>
        <dbReference type="Proteomes" id="UP000628448"/>
    </source>
</evidence>
<comment type="caution">
    <text evidence="4">The sequence shown here is derived from an EMBL/GenBank/DDBJ whole genome shotgun (WGS) entry which is preliminary data.</text>
</comment>
<gene>
    <name evidence="4" type="ORF">I5907_02070</name>
</gene>
<dbReference type="SUPFAM" id="SSF49764">
    <property type="entry name" value="HSP20-like chaperones"/>
    <property type="match status" value="1"/>
</dbReference>
<dbReference type="InterPro" id="IPR008978">
    <property type="entry name" value="HSP20-like_chaperone"/>
</dbReference>
<evidence type="ECO:0000256" key="2">
    <source>
        <dbReference type="RuleBase" id="RU003616"/>
    </source>
</evidence>
<proteinExistence type="inferred from homology"/>
<dbReference type="InterPro" id="IPR002068">
    <property type="entry name" value="A-crystallin/Hsp20_dom"/>
</dbReference>
<evidence type="ECO:0000313" key="4">
    <source>
        <dbReference type="EMBL" id="MBG9374997.1"/>
    </source>
</evidence>
<keyword evidence="5" id="KW-1185">Reference proteome</keyword>
<evidence type="ECO:0000256" key="1">
    <source>
        <dbReference type="PROSITE-ProRule" id="PRU00285"/>
    </source>
</evidence>
<organism evidence="4 5">
    <name type="scientific">Panacibacter microcysteis</name>
    <dbReference type="NCBI Taxonomy" id="2793269"/>
    <lineage>
        <taxon>Bacteria</taxon>
        <taxon>Pseudomonadati</taxon>
        <taxon>Bacteroidota</taxon>
        <taxon>Chitinophagia</taxon>
        <taxon>Chitinophagales</taxon>
        <taxon>Chitinophagaceae</taxon>
        <taxon>Panacibacter</taxon>
    </lineage>
</organism>
<protein>
    <submittedName>
        <fullName evidence="4">Hsp20/alpha crystallin family protein</fullName>
    </submittedName>
</protein>
<dbReference type="PROSITE" id="PS01031">
    <property type="entry name" value="SHSP"/>
    <property type="match status" value="1"/>
</dbReference>
<dbReference type="InterPro" id="IPR031107">
    <property type="entry name" value="Small_HSP"/>
</dbReference>
<reference evidence="4" key="1">
    <citation type="submission" date="2020-11" db="EMBL/GenBank/DDBJ databases">
        <title>Bacterial whole genome sequence for Panacibacter sp. DH6.</title>
        <authorList>
            <person name="Le V."/>
            <person name="Ko S."/>
            <person name="Ahn C.-Y."/>
            <person name="Oh H.-M."/>
        </authorList>
    </citation>
    <scope>NUCLEOTIDE SEQUENCE</scope>
    <source>
        <strain evidence="4">DH6</strain>
    </source>
</reference>
<name>A0A931GY98_9BACT</name>
<comment type="similarity">
    <text evidence="1 2">Belongs to the small heat shock protein (HSP20) family.</text>
</comment>
<dbReference type="EMBL" id="JADWYR010000001">
    <property type="protein sequence ID" value="MBG9374997.1"/>
    <property type="molecule type" value="Genomic_DNA"/>
</dbReference>
<dbReference type="Proteomes" id="UP000628448">
    <property type="component" value="Unassembled WGS sequence"/>
</dbReference>
<dbReference type="PANTHER" id="PTHR11527">
    <property type="entry name" value="HEAT-SHOCK PROTEIN 20 FAMILY MEMBER"/>
    <property type="match status" value="1"/>
</dbReference>
<dbReference type="CDD" id="cd06464">
    <property type="entry name" value="ACD_sHsps-like"/>
    <property type="match status" value="1"/>
</dbReference>
<dbReference type="Gene3D" id="2.60.40.790">
    <property type="match status" value="1"/>
</dbReference>
<dbReference type="Pfam" id="PF00011">
    <property type="entry name" value="HSP20"/>
    <property type="match status" value="1"/>
</dbReference>